<evidence type="ECO:0000313" key="8">
    <source>
        <dbReference type="Proteomes" id="UP000004386"/>
    </source>
</evidence>
<dbReference type="PANTHER" id="PTHR34478">
    <property type="entry name" value="PROTEIN LEMA"/>
    <property type="match status" value="1"/>
</dbReference>
<accession>C4WJ28</accession>
<feature type="transmembrane region" description="Helical" evidence="6">
    <location>
        <begin position="91"/>
        <end position="112"/>
    </location>
</feature>
<protein>
    <submittedName>
        <fullName evidence="7">LemA family protein</fullName>
    </submittedName>
</protein>
<evidence type="ECO:0000256" key="2">
    <source>
        <dbReference type="ARBA" id="ARBA00008854"/>
    </source>
</evidence>
<dbReference type="PANTHER" id="PTHR34478:SF2">
    <property type="entry name" value="MEMBRANE PROTEIN"/>
    <property type="match status" value="1"/>
</dbReference>
<evidence type="ECO:0000256" key="5">
    <source>
        <dbReference type="ARBA" id="ARBA00023136"/>
    </source>
</evidence>
<keyword evidence="5 6" id="KW-0472">Membrane</keyword>
<evidence type="ECO:0000256" key="6">
    <source>
        <dbReference type="SAM" id="Phobius"/>
    </source>
</evidence>
<dbReference type="SUPFAM" id="SSF140478">
    <property type="entry name" value="LemA-like"/>
    <property type="match status" value="1"/>
</dbReference>
<evidence type="ECO:0000256" key="3">
    <source>
        <dbReference type="ARBA" id="ARBA00022692"/>
    </source>
</evidence>
<evidence type="ECO:0000256" key="1">
    <source>
        <dbReference type="ARBA" id="ARBA00004167"/>
    </source>
</evidence>
<comment type="subcellular location">
    <subcellularLocation>
        <location evidence="1">Membrane</location>
        <topology evidence="1">Single-pass membrane protein</topology>
    </subcellularLocation>
</comment>
<dbReference type="EMBL" id="ACQA01000001">
    <property type="protein sequence ID" value="EEQ96736.1"/>
    <property type="molecule type" value="Genomic_DNA"/>
</dbReference>
<gene>
    <name evidence="7" type="ORF">OINT_1002195</name>
</gene>
<dbReference type="Gene3D" id="1.20.1440.20">
    <property type="entry name" value="LemA-like domain"/>
    <property type="match status" value="1"/>
</dbReference>
<comment type="caution">
    <text evidence="7">The sequence shown here is derived from an EMBL/GenBank/DDBJ whole genome shotgun (WGS) entry which is preliminary data.</text>
</comment>
<name>C4WJ28_9HYPH</name>
<dbReference type="Pfam" id="PF04011">
    <property type="entry name" value="LemA"/>
    <property type="match status" value="1"/>
</dbReference>
<dbReference type="Proteomes" id="UP000004386">
    <property type="component" value="Unassembled WGS sequence"/>
</dbReference>
<dbReference type="InterPro" id="IPR007156">
    <property type="entry name" value="MamQ_LemA"/>
</dbReference>
<keyword evidence="3 6" id="KW-0812">Transmembrane</keyword>
<evidence type="ECO:0000313" key="7">
    <source>
        <dbReference type="EMBL" id="EEQ96736.1"/>
    </source>
</evidence>
<dbReference type="HOGENOM" id="CLU_056714_0_0_5"/>
<keyword evidence="4 6" id="KW-1133">Transmembrane helix</keyword>
<dbReference type="AlphaFoldDB" id="C4WJ28"/>
<reference evidence="7 8" key="1">
    <citation type="submission" date="2009-05" db="EMBL/GenBank/DDBJ databases">
        <authorList>
            <person name="Setubal J.C."/>
            <person name="Boyle S."/>
            <person name="Crasta O.R."/>
            <person name="Gillespie J.J."/>
            <person name="Kenyon R.W."/>
            <person name="Lu J."/>
            <person name="Mane S."/>
            <person name="Nagrani S."/>
            <person name="Shallom J.M."/>
            <person name="Shallom S."/>
            <person name="Shukla M."/>
            <person name="Snyder E.E."/>
            <person name="Sobral B.W."/>
            <person name="Wattam A.R."/>
            <person name="Will R."/>
            <person name="Williams K."/>
            <person name="Yoo H."/>
            <person name="Munk C."/>
            <person name="Tapia R."/>
            <person name="Green L."/>
            <person name="Rogers Y."/>
            <person name="Detter J.C."/>
            <person name="Bruce D."/>
            <person name="Brettin T.S."/>
            <person name="Tsolis R."/>
        </authorList>
    </citation>
    <scope>NUCLEOTIDE SEQUENCE [LARGE SCALE GENOMIC DNA]</scope>
    <source>
        <strain evidence="7 8">LMG 3301</strain>
    </source>
</reference>
<proteinExistence type="inferred from homology"/>
<dbReference type="GO" id="GO:0016020">
    <property type="term" value="C:membrane"/>
    <property type="evidence" value="ECO:0007669"/>
    <property type="project" value="UniProtKB-SubCell"/>
</dbReference>
<organism evidence="7 8">
    <name type="scientific">Brucella intermedia LMG 3301</name>
    <dbReference type="NCBI Taxonomy" id="641118"/>
    <lineage>
        <taxon>Bacteria</taxon>
        <taxon>Pseudomonadati</taxon>
        <taxon>Pseudomonadota</taxon>
        <taxon>Alphaproteobacteria</taxon>
        <taxon>Hyphomicrobiales</taxon>
        <taxon>Brucellaceae</taxon>
        <taxon>Brucella/Ochrobactrum group</taxon>
        <taxon>Brucella</taxon>
    </lineage>
</organism>
<comment type="similarity">
    <text evidence="2">Belongs to the LemA family.</text>
</comment>
<evidence type="ECO:0000256" key="4">
    <source>
        <dbReference type="ARBA" id="ARBA00022989"/>
    </source>
</evidence>
<sequence>MPLFALRSKAALSACIPETGGRGFTLLSKPTGKRVNFDYLADLTARICVNALMRVLNLFPRRSAKRPFQEKSMSGTTVATSFSLAALGRRIFIALGLAVLVPLLSACGFNTIPTNEERAKAAWGEVQNQYQRRADLVPNLVETVKGYAAHEQETLQAVIEARAKATQVQITPETLNNPELFKQFQDNQANLTSALSRLMVVVERYPDLKANQNFLALQSQLEGTENRIAVARRDYIEAVRVYNTSLRTMPTMIWTWIWYRDAQPMQSFSADAGSQAAPKVNFN</sequence>
<dbReference type="InterPro" id="IPR023353">
    <property type="entry name" value="LemA-like_dom_sf"/>
</dbReference>